<reference evidence="1 2" key="1">
    <citation type="journal article" date="2021" name="Plant Biotechnol. J.">
        <title>Multi-omics assisted identification of the key and species-specific regulatory components of drought-tolerant mechanisms in Gossypium stocksii.</title>
        <authorList>
            <person name="Yu D."/>
            <person name="Ke L."/>
            <person name="Zhang D."/>
            <person name="Wu Y."/>
            <person name="Sun Y."/>
            <person name="Mei J."/>
            <person name="Sun J."/>
            <person name="Sun Y."/>
        </authorList>
    </citation>
    <scope>NUCLEOTIDE SEQUENCE [LARGE SCALE GENOMIC DNA]</scope>
    <source>
        <strain evidence="2">cv. E1</strain>
        <tissue evidence="1">Leaf</tissue>
    </source>
</reference>
<dbReference type="AlphaFoldDB" id="A0A9D3URH9"/>
<protein>
    <submittedName>
        <fullName evidence="1">Uncharacterized protein</fullName>
    </submittedName>
</protein>
<dbReference type="EMBL" id="JAIQCV010000010">
    <property type="protein sequence ID" value="KAH1056118.1"/>
    <property type="molecule type" value="Genomic_DNA"/>
</dbReference>
<name>A0A9D3URH9_9ROSI</name>
<evidence type="ECO:0000313" key="1">
    <source>
        <dbReference type="EMBL" id="KAH1056118.1"/>
    </source>
</evidence>
<proteinExistence type="predicted"/>
<gene>
    <name evidence="1" type="ORF">J1N35_034183</name>
</gene>
<sequence length="74" mass="8680">MDIGWDMVMCPYLECPYGLRHGHVSQLFHELIDDFTKPNIDEKEEVPINQLKQKRYKQIAGKSIQDDAGEKEMK</sequence>
<dbReference type="Proteomes" id="UP000828251">
    <property type="component" value="Unassembled WGS sequence"/>
</dbReference>
<comment type="caution">
    <text evidence="1">The sequence shown here is derived from an EMBL/GenBank/DDBJ whole genome shotgun (WGS) entry which is preliminary data.</text>
</comment>
<evidence type="ECO:0000313" key="2">
    <source>
        <dbReference type="Proteomes" id="UP000828251"/>
    </source>
</evidence>
<keyword evidence="2" id="KW-1185">Reference proteome</keyword>
<organism evidence="1 2">
    <name type="scientific">Gossypium stocksii</name>
    <dbReference type="NCBI Taxonomy" id="47602"/>
    <lineage>
        <taxon>Eukaryota</taxon>
        <taxon>Viridiplantae</taxon>
        <taxon>Streptophyta</taxon>
        <taxon>Embryophyta</taxon>
        <taxon>Tracheophyta</taxon>
        <taxon>Spermatophyta</taxon>
        <taxon>Magnoliopsida</taxon>
        <taxon>eudicotyledons</taxon>
        <taxon>Gunneridae</taxon>
        <taxon>Pentapetalae</taxon>
        <taxon>rosids</taxon>
        <taxon>malvids</taxon>
        <taxon>Malvales</taxon>
        <taxon>Malvaceae</taxon>
        <taxon>Malvoideae</taxon>
        <taxon>Gossypium</taxon>
    </lineage>
</organism>
<accession>A0A9D3URH9</accession>